<evidence type="ECO:0000313" key="3">
    <source>
        <dbReference type="Proteomes" id="UP001341840"/>
    </source>
</evidence>
<evidence type="ECO:0000313" key="2">
    <source>
        <dbReference type="EMBL" id="MED6169758.1"/>
    </source>
</evidence>
<dbReference type="EMBL" id="JASCZI010151121">
    <property type="protein sequence ID" value="MED6169758.1"/>
    <property type="molecule type" value="Genomic_DNA"/>
</dbReference>
<feature type="compositionally biased region" description="Basic and acidic residues" evidence="1">
    <location>
        <begin position="20"/>
        <end position="36"/>
    </location>
</feature>
<sequence>METNSGSIIQITKVSLDWDKMDTKSSEEDSSKDPKRVNYGSQGGRIVITESVDGTLRTASIMSNSEYPKLKYSISLEIIHTKLCLNKEKQSTQVELERTRSNYEEYIEESDRPVTKVALFDMQNAKFLQRSGGVKENSTRSLFSVTDITVRWEPDLQISLMDFVLRLKSLMHNSKLQEQANENVEDSSKVKDVPPIPEPRHVEKKKKKEQIFAVDVEMLNISAGLGDGVEATVKVQSIFSENARIGVLLEGLMLGFNGARIIKSSRMQISRIPSKSVSLSMGPTLDWVIQGLDIQICMPYRLQLRAIDDALEDMLRALKLIIAAKTSVIFPVKKESSKVKKPSSGVKFGCLKLFLRKITFDIEEEPIQGWLDEHYHLLKREVGELAIRMNFLDEFVSKANQKPKSNNDNTTVINSQEKKVDGNDIEVFASDSSTIDSMREEIYKQTFQQYYQACQSLVLSEGSGAYKDAGYQVGFKPSTSRISLLTLSASDLDVTLTKIDGGEDGMIALLKKLDPIILKHNIPFSRMFGANIVLRTASLVAQIRDYTYPLFSGSSGKCEGSVVLAQQYYGS</sequence>
<organism evidence="2 3">
    <name type="scientific">Stylosanthes scabra</name>
    <dbReference type="NCBI Taxonomy" id="79078"/>
    <lineage>
        <taxon>Eukaryota</taxon>
        <taxon>Viridiplantae</taxon>
        <taxon>Streptophyta</taxon>
        <taxon>Embryophyta</taxon>
        <taxon>Tracheophyta</taxon>
        <taxon>Spermatophyta</taxon>
        <taxon>Magnoliopsida</taxon>
        <taxon>eudicotyledons</taxon>
        <taxon>Gunneridae</taxon>
        <taxon>Pentapetalae</taxon>
        <taxon>rosids</taxon>
        <taxon>fabids</taxon>
        <taxon>Fabales</taxon>
        <taxon>Fabaceae</taxon>
        <taxon>Papilionoideae</taxon>
        <taxon>50 kb inversion clade</taxon>
        <taxon>dalbergioids sensu lato</taxon>
        <taxon>Dalbergieae</taxon>
        <taxon>Pterocarpus clade</taxon>
        <taxon>Stylosanthes</taxon>
    </lineage>
</organism>
<dbReference type="InterPro" id="IPR045167">
    <property type="entry name" value="Hobbit"/>
</dbReference>
<dbReference type="PANTHER" id="PTHR15678:SF6">
    <property type="entry name" value="BRIDGE-LIKE LIPID TRANSFER PROTEIN FAMILY MEMBER 2"/>
    <property type="match status" value="1"/>
</dbReference>
<protein>
    <submittedName>
        <fullName evidence="2">Uncharacterized protein</fullName>
    </submittedName>
</protein>
<name>A0ABU6VCS2_9FABA</name>
<feature type="region of interest" description="Disordered" evidence="1">
    <location>
        <begin position="178"/>
        <end position="204"/>
    </location>
</feature>
<gene>
    <name evidence="2" type="ORF">PIB30_024274</name>
</gene>
<accession>A0ABU6VCS2</accession>
<feature type="region of interest" description="Disordered" evidence="1">
    <location>
        <begin position="20"/>
        <end position="40"/>
    </location>
</feature>
<dbReference type="PANTHER" id="PTHR15678">
    <property type="entry name" value="ANTIGEN MLAA-22-RELATED"/>
    <property type="match status" value="1"/>
</dbReference>
<reference evidence="2 3" key="1">
    <citation type="journal article" date="2023" name="Plants (Basel)">
        <title>Bridging the Gap: Combining Genomics and Transcriptomics Approaches to Understand Stylosanthes scabra, an Orphan Legume from the Brazilian Caatinga.</title>
        <authorList>
            <person name="Ferreira-Neto J.R.C."/>
            <person name="da Silva M.D."/>
            <person name="Binneck E."/>
            <person name="de Melo N.F."/>
            <person name="da Silva R.H."/>
            <person name="de Melo A.L.T.M."/>
            <person name="Pandolfi V."/>
            <person name="Bustamante F.O."/>
            <person name="Brasileiro-Vidal A.C."/>
            <person name="Benko-Iseppon A.M."/>
        </authorList>
    </citation>
    <scope>NUCLEOTIDE SEQUENCE [LARGE SCALE GENOMIC DNA]</scope>
    <source>
        <tissue evidence="2">Leaves</tissue>
    </source>
</reference>
<comment type="caution">
    <text evidence="2">The sequence shown here is derived from an EMBL/GenBank/DDBJ whole genome shotgun (WGS) entry which is preliminary data.</text>
</comment>
<dbReference type="Pfam" id="PF10344">
    <property type="entry name" value="Hobbit"/>
    <property type="match status" value="1"/>
</dbReference>
<evidence type="ECO:0000256" key="1">
    <source>
        <dbReference type="SAM" id="MobiDB-lite"/>
    </source>
</evidence>
<dbReference type="Proteomes" id="UP001341840">
    <property type="component" value="Unassembled WGS sequence"/>
</dbReference>
<proteinExistence type="predicted"/>
<keyword evidence="3" id="KW-1185">Reference proteome</keyword>